<dbReference type="RefSeq" id="WP_262431410.1">
    <property type="nucleotide sequence ID" value="NZ_JACRTE010000002.1"/>
</dbReference>
<feature type="transmembrane region" description="Helical" evidence="1">
    <location>
        <begin position="271"/>
        <end position="290"/>
    </location>
</feature>
<organism evidence="2 3">
    <name type="scientific">Qingrenia yutianensis</name>
    <dbReference type="NCBI Taxonomy" id="2763676"/>
    <lineage>
        <taxon>Bacteria</taxon>
        <taxon>Bacillati</taxon>
        <taxon>Bacillota</taxon>
        <taxon>Clostridia</taxon>
        <taxon>Eubacteriales</taxon>
        <taxon>Oscillospiraceae</taxon>
        <taxon>Qingrenia</taxon>
    </lineage>
</organism>
<keyword evidence="1" id="KW-1133">Transmembrane helix</keyword>
<keyword evidence="1" id="KW-0812">Transmembrane</keyword>
<feature type="transmembrane region" description="Helical" evidence="1">
    <location>
        <begin position="296"/>
        <end position="312"/>
    </location>
</feature>
<evidence type="ECO:0000313" key="2">
    <source>
        <dbReference type="EMBL" id="MBC8595783.1"/>
    </source>
</evidence>
<sequence>MKKHIYKILPLSFLLILKNLIFGYFPILDDHIQYSAYSLYTKKYILFTVGTIYKRPAAAIFDLFVWQNFKMPVSVIIITVMLVFSLFMLKEVFKTVNITIGIFSGAFMLFCPLNLEAVYWLSASSRIVTGLFFCTLSLYIITFSKRKIGIFAFWFFNLLSYLFYEQALIFSCVTTVFFLFFKNKKLTAIPILNIVLTGGYYIICAPFDRFSARAEIGFKIFPHIKSLAEIFFSVLPKMIFKSKYLILSIIIFAVSIFVLHKFRKENQNKSFSGIICALLVFVCPLLPHFILKNSYLSLRSTFFSVTALGIFLDNITLSKRTANTVSALVLSLFLAGSASEFFEYKSVYETDKTICENIINSHLIEDNKMYYLIGAKRMYNNINAPFAEHILNVTQADWSLTGAVRAYSHNKNIKRIIPIENESLATQNYEKIYIDGNLEIKKYR</sequence>
<evidence type="ECO:0000256" key="1">
    <source>
        <dbReference type="SAM" id="Phobius"/>
    </source>
</evidence>
<feature type="transmembrane region" description="Helical" evidence="1">
    <location>
        <begin position="153"/>
        <end position="180"/>
    </location>
</feature>
<gene>
    <name evidence="2" type="ORF">H8706_02735</name>
</gene>
<proteinExistence type="predicted"/>
<keyword evidence="1" id="KW-0472">Membrane</keyword>
<reference evidence="2" key="1">
    <citation type="submission" date="2020-08" db="EMBL/GenBank/DDBJ databases">
        <title>Genome public.</title>
        <authorList>
            <person name="Liu C."/>
            <person name="Sun Q."/>
        </authorList>
    </citation>
    <scope>NUCLEOTIDE SEQUENCE</scope>
    <source>
        <strain evidence="2">NSJ-50</strain>
    </source>
</reference>
<feature type="transmembrane region" description="Helical" evidence="1">
    <location>
        <begin position="121"/>
        <end position="141"/>
    </location>
</feature>
<dbReference type="Proteomes" id="UP000647416">
    <property type="component" value="Unassembled WGS sequence"/>
</dbReference>
<comment type="caution">
    <text evidence="2">The sequence shown here is derived from an EMBL/GenBank/DDBJ whole genome shotgun (WGS) entry which is preliminary data.</text>
</comment>
<name>A0A926ITJ9_9FIRM</name>
<accession>A0A926ITJ9</accession>
<feature type="transmembrane region" description="Helical" evidence="1">
    <location>
        <begin position="71"/>
        <end position="89"/>
    </location>
</feature>
<feature type="transmembrane region" description="Helical" evidence="1">
    <location>
        <begin position="242"/>
        <end position="259"/>
    </location>
</feature>
<protein>
    <submittedName>
        <fullName evidence="2">Uncharacterized protein</fullName>
    </submittedName>
</protein>
<dbReference type="EMBL" id="JACRTE010000002">
    <property type="protein sequence ID" value="MBC8595783.1"/>
    <property type="molecule type" value="Genomic_DNA"/>
</dbReference>
<feature type="transmembrane region" description="Helical" evidence="1">
    <location>
        <begin position="7"/>
        <end position="27"/>
    </location>
</feature>
<evidence type="ECO:0000313" key="3">
    <source>
        <dbReference type="Proteomes" id="UP000647416"/>
    </source>
</evidence>
<feature type="transmembrane region" description="Helical" evidence="1">
    <location>
        <begin position="96"/>
        <end position="115"/>
    </location>
</feature>
<keyword evidence="3" id="KW-1185">Reference proteome</keyword>
<feature type="transmembrane region" description="Helical" evidence="1">
    <location>
        <begin position="186"/>
        <end position="204"/>
    </location>
</feature>
<dbReference type="AlphaFoldDB" id="A0A926ITJ9"/>